<dbReference type="OrthoDB" id="3507935at2"/>
<accession>A0A2T0SDA6</accession>
<dbReference type="RefSeq" id="WP_146163995.1">
    <property type="nucleotide sequence ID" value="NZ_PVZG01000003.1"/>
</dbReference>
<evidence type="ECO:0000313" key="1">
    <source>
        <dbReference type="EMBL" id="PRY31398.1"/>
    </source>
</evidence>
<name>A0A2T0SDA6_9ACTN</name>
<dbReference type="Proteomes" id="UP000239209">
    <property type="component" value="Unassembled WGS sequence"/>
</dbReference>
<keyword evidence="2" id="KW-1185">Reference proteome</keyword>
<comment type="caution">
    <text evidence="1">The sequence shown here is derived from an EMBL/GenBank/DDBJ whole genome shotgun (WGS) entry which is preliminary data.</text>
</comment>
<gene>
    <name evidence="1" type="ORF">CLV70_103285</name>
</gene>
<reference evidence="1 2" key="1">
    <citation type="submission" date="2018-03" db="EMBL/GenBank/DDBJ databases">
        <title>Genomic Encyclopedia of Archaeal and Bacterial Type Strains, Phase II (KMG-II): from individual species to whole genera.</title>
        <authorList>
            <person name="Goeker M."/>
        </authorList>
    </citation>
    <scope>NUCLEOTIDE SEQUENCE [LARGE SCALE GENOMIC DNA]</scope>
    <source>
        <strain evidence="1 2">DSM 45348</strain>
    </source>
</reference>
<dbReference type="AlphaFoldDB" id="A0A2T0SDA6"/>
<dbReference type="EMBL" id="PVZG01000003">
    <property type="protein sequence ID" value="PRY31398.1"/>
    <property type="molecule type" value="Genomic_DNA"/>
</dbReference>
<sequence>MVDAAILERAGQLKGELVKFSQQPRYDRAASDFFDRYGDGIDELDEQQWMLLWDCFILEHRLANGRTVVEQFVAGHPRLSESERDMLLGWQDVVQGPFEVIRRDGPALIVESLVDELTYRVRSNMGPGIFRRMPRKSFLIARLVAVGDEWMLSGPVSLLRAAERDIAYRLAMDMALRTPEAVFRNPEKLALAWEQQRADRDRFIRFFGADLIVVPGEQVQDRLNEFYAFSRKELLGRPEPDGPPAGVAVTLPEDMADSETVALIYDETDGIGFYTEFGLVEQAFANPDLLRRRRWREHALEYLHDDSVEPMVIRRLAERNPEKATIVIRRLLKRPKFNWNRDGEDLLREVKSGYYAQPPRPRVSPVSERLAAFVAQR</sequence>
<proteinExistence type="predicted"/>
<protein>
    <submittedName>
        <fullName evidence="1">Uncharacterized protein</fullName>
    </submittedName>
</protein>
<evidence type="ECO:0000313" key="2">
    <source>
        <dbReference type="Proteomes" id="UP000239209"/>
    </source>
</evidence>
<organism evidence="1 2">
    <name type="scientific">Pseudosporangium ferrugineum</name>
    <dbReference type="NCBI Taxonomy" id="439699"/>
    <lineage>
        <taxon>Bacteria</taxon>
        <taxon>Bacillati</taxon>
        <taxon>Actinomycetota</taxon>
        <taxon>Actinomycetes</taxon>
        <taxon>Micromonosporales</taxon>
        <taxon>Micromonosporaceae</taxon>
        <taxon>Pseudosporangium</taxon>
    </lineage>
</organism>